<dbReference type="SUPFAM" id="SSF51126">
    <property type="entry name" value="Pectin lyase-like"/>
    <property type="match status" value="1"/>
</dbReference>
<dbReference type="RefSeq" id="WP_197530378.1">
    <property type="nucleotide sequence ID" value="NZ_SJPS01000001.1"/>
</dbReference>
<dbReference type="AlphaFoldDB" id="A0A5C6D3E0"/>
<gene>
    <name evidence="2" type="ORF">Pla144_09630</name>
</gene>
<comment type="caution">
    <text evidence="2">The sequence shown here is derived from an EMBL/GenBank/DDBJ whole genome shotgun (WGS) entry which is preliminary data.</text>
</comment>
<keyword evidence="1" id="KW-0732">Signal</keyword>
<feature type="signal peptide" evidence="1">
    <location>
        <begin position="1"/>
        <end position="20"/>
    </location>
</feature>
<sequence precursor="true">MKARLLLTTWIALSATTSQADVFEWAIPGTKAYNNSASWTDVTPPTTLGTPGVGDVAVHNVGGTYAVVFNQDEFSDEVFVEAGSVSFISNNSTARTYSISTDGGSSDVDIDISGGDLQIGAVGTPVHVFGLDAIVFVGVGAGLDDTLSIVGSGSVLTAGGTSRTHPIGATGGDGTLEISNQGVADFGGTLDIGVSNSGASDGVMNVESGGLVFAGNLSIGTRTSTATGVVTVNGSTSEISVTDVTTIGSSSGGIGTLNIQSNGTFSTGTGTTTINATGTLNLNAGTFDAQGDVDVDGGTIAATTDTLFVASGKTLTATNNATLNLSGNYDINGGATWRVESGSTLDANRLDVGVLGSDGTLVVDNATVAATAGSALWGFNGSTAIVTLSNAAQGTFGSVFLADSTSDDSEAQVAIETGADFQAGDIRMASVDSGAAGTLTVDGNGSTVTQTGASTLTVGSTLGTGSATINLDNNGLFITGTGTTTINATGTLNLDGGTFDARGNVNIDGGMIDVTTGTLTVASGKTLTATNNATLTLSGNYIINGDATWRVESGSTLDAFAIDIGSFGGDGTLVVDNATVAATGGAFWGFFDNTANVTLRNAAQGTFGQLRLADTNSDFSVAQVTIETGADLQAADIIMAGANSGATGTLTIDGSGSTLTQTGASTLILGSPTGTGSATVNVQNGGTLTTGSGTTTLDATGTINLSGGTLSATTIDHTNGGDFNFTGGTLSVETFQGDLLNQGGMLAPGASAGSTTIVGDYTQQTGATLAIEIGGTAAVTEFDFVSVSGDVLLDGLLELSLIDGFVPVAANTFTVLTAGTLTGFFDNATPGARLDTAGGEGSFLVNIDFGADQIVLSNFLSSLTGDFDNDSDVDGRDFLVWQRGGSPNGTSSGDLALWHGQYGSSTLSASATAVPEPGTLPFWLIIGCLLFSRNLLIH</sequence>
<keyword evidence="3" id="KW-1185">Reference proteome</keyword>
<reference evidence="2 3" key="1">
    <citation type="submission" date="2019-02" db="EMBL/GenBank/DDBJ databases">
        <title>Deep-cultivation of Planctomycetes and their phenomic and genomic characterization uncovers novel biology.</title>
        <authorList>
            <person name="Wiegand S."/>
            <person name="Jogler M."/>
            <person name="Boedeker C."/>
            <person name="Pinto D."/>
            <person name="Vollmers J."/>
            <person name="Rivas-Marin E."/>
            <person name="Kohn T."/>
            <person name="Peeters S.H."/>
            <person name="Heuer A."/>
            <person name="Rast P."/>
            <person name="Oberbeckmann S."/>
            <person name="Bunk B."/>
            <person name="Jeske O."/>
            <person name="Meyerdierks A."/>
            <person name="Storesund J.E."/>
            <person name="Kallscheuer N."/>
            <person name="Luecker S."/>
            <person name="Lage O.M."/>
            <person name="Pohl T."/>
            <person name="Merkel B.J."/>
            <person name="Hornburger P."/>
            <person name="Mueller R.-W."/>
            <person name="Bruemmer F."/>
            <person name="Labrenz M."/>
            <person name="Spormann A.M."/>
            <person name="Op Den Camp H."/>
            <person name="Overmann J."/>
            <person name="Amann R."/>
            <person name="Jetten M.S.M."/>
            <person name="Mascher T."/>
            <person name="Medema M.H."/>
            <person name="Devos D.P."/>
            <person name="Kaster A.-K."/>
            <person name="Ovreas L."/>
            <person name="Rohde M."/>
            <person name="Galperin M.Y."/>
            <person name="Jogler C."/>
        </authorList>
    </citation>
    <scope>NUCLEOTIDE SEQUENCE [LARGE SCALE GENOMIC DNA]</scope>
    <source>
        <strain evidence="2 3">Pla144</strain>
    </source>
</reference>
<proteinExistence type="predicted"/>
<evidence type="ECO:0008006" key="4">
    <source>
        <dbReference type="Google" id="ProtNLM"/>
    </source>
</evidence>
<evidence type="ECO:0000256" key="1">
    <source>
        <dbReference type="SAM" id="SignalP"/>
    </source>
</evidence>
<dbReference type="EMBL" id="SJPS01000001">
    <property type="protein sequence ID" value="TWU30177.1"/>
    <property type="molecule type" value="Genomic_DNA"/>
</dbReference>
<dbReference type="Proteomes" id="UP000318437">
    <property type="component" value="Unassembled WGS sequence"/>
</dbReference>
<evidence type="ECO:0000313" key="3">
    <source>
        <dbReference type="Proteomes" id="UP000318437"/>
    </source>
</evidence>
<dbReference type="NCBIfam" id="TIGR04393">
    <property type="entry name" value="rpt_T5SS_PEPC"/>
    <property type="match status" value="1"/>
</dbReference>
<dbReference type="InterPro" id="IPR030895">
    <property type="entry name" value="T5SS_PEPC_rpt"/>
</dbReference>
<evidence type="ECO:0000313" key="2">
    <source>
        <dbReference type="EMBL" id="TWU30177.1"/>
    </source>
</evidence>
<dbReference type="InterPro" id="IPR011050">
    <property type="entry name" value="Pectin_lyase_fold/virulence"/>
</dbReference>
<protein>
    <recommendedName>
        <fullName evidence="4">Autotransporter-associated beta strand repeat protein</fullName>
    </recommendedName>
</protein>
<name>A0A5C6D3E0_9BACT</name>
<accession>A0A5C6D3E0</accession>
<feature type="chain" id="PRO_5022882306" description="Autotransporter-associated beta strand repeat protein" evidence="1">
    <location>
        <begin position="21"/>
        <end position="938"/>
    </location>
</feature>
<organism evidence="2 3">
    <name type="scientific">Bythopirellula polymerisocia</name>
    <dbReference type="NCBI Taxonomy" id="2528003"/>
    <lineage>
        <taxon>Bacteria</taxon>
        <taxon>Pseudomonadati</taxon>
        <taxon>Planctomycetota</taxon>
        <taxon>Planctomycetia</taxon>
        <taxon>Pirellulales</taxon>
        <taxon>Lacipirellulaceae</taxon>
        <taxon>Bythopirellula</taxon>
    </lineage>
</organism>